<gene>
    <name evidence="2" type="ORF">FCL54_06560</name>
</gene>
<accession>A0A5R9FCB6</accession>
<dbReference type="Proteomes" id="UP000308230">
    <property type="component" value="Unassembled WGS sequence"/>
</dbReference>
<dbReference type="Pfam" id="PF01909">
    <property type="entry name" value="NTP_transf_2"/>
    <property type="match status" value="1"/>
</dbReference>
<dbReference type="OrthoDB" id="43980at2"/>
<dbReference type="RefSeq" id="WP_138124483.1">
    <property type="nucleotide sequence ID" value="NZ_SWLG01000004.1"/>
</dbReference>
<keyword evidence="3" id="KW-1185">Reference proteome</keyword>
<dbReference type="InterPro" id="IPR002934">
    <property type="entry name" value="Polymerase_NTP_transf_dom"/>
</dbReference>
<dbReference type="InterPro" id="IPR043519">
    <property type="entry name" value="NT_sf"/>
</dbReference>
<evidence type="ECO:0000313" key="3">
    <source>
        <dbReference type="Proteomes" id="UP000308230"/>
    </source>
</evidence>
<sequence length="236" mass="27226">MRPIAKEAAKTFISHYFPTSSLAILGGSILRGEETPTSDLDIIILDETLNKAYRESFFENGWPIEAFIHNRKSIYDFMESDCKRGRPSMPKMLLEGIVLKDITKLADQLKEDAKKMLLEGPEPWTAEQTALARYSITDLLDDLEGSREPAEDLFIVNNLAYNLHEFILRTNRQWIGQGKWIVRALRNYDQELADRFVLAFDSFYLSREKRELIAFTDQILDQYGGRLFEGFSLGKD</sequence>
<name>A0A5R9FCB6_9BACL</name>
<organism evidence="2 3">
    <name type="scientific">Exobacillus caeni</name>
    <dbReference type="NCBI Taxonomy" id="2574798"/>
    <lineage>
        <taxon>Bacteria</taxon>
        <taxon>Bacillati</taxon>
        <taxon>Bacillota</taxon>
        <taxon>Bacilli</taxon>
        <taxon>Bacillales</taxon>
        <taxon>Guptibacillaceae</taxon>
        <taxon>Exobacillus</taxon>
    </lineage>
</organism>
<dbReference type="EMBL" id="SWLG01000004">
    <property type="protein sequence ID" value="TLS38194.1"/>
    <property type="molecule type" value="Genomic_DNA"/>
</dbReference>
<feature type="domain" description="Polymerase nucleotidyl transferase" evidence="1">
    <location>
        <begin position="10"/>
        <end position="51"/>
    </location>
</feature>
<dbReference type="SUPFAM" id="SSF81301">
    <property type="entry name" value="Nucleotidyltransferase"/>
    <property type="match status" value="1"/>
</dbReference>
<protein>
    <submittedName>
        <fullName evidence="2">Nucleotidyltransferase domain-containing protein</fullName>
    </submittedName>
</protein>
<keyword evidence="2" id="KW-0808">Transferase</keyword>
<evidence type="ECO:0000259" key="1">
    <source>
        <dbReference type="Pfam" id="PF01909"/>
    </source>
</evidence>
<comment type="caution">
    <text evidence="2">The sequence shown here is derived from an EMBL/GenBank/DDBJ whole genome shotgun (WGS) entry which is preliminary data.</text>
</comment>
<proteinExistence type="predicted"/>
<dbReference type="GO" id="GO:0016779">
    <property type="term" value="F:nucleotidyltransferase activity"/>
    <property type="evidence" value="ECO:0007669"/>
    <property type="project" value="InterPro"/>
</dbReference>
<dbReference type="AlphaFoldDB" id="A0A5R9FCB6"/>
<reference evidence="2 3" key="1">
    <citation type="submission" date="2019-04" db="EMBL/GenBank/DDBJ databases">
        <title>Bacillus caeni sp. nov., a bacterium isolated from mangrove sediment.</title>
        <authorList>
            <person name="Huang H."/>
            <person name="Mo K."/>
            <person name="Hu Y."/>
        </authorList>
    </citation>
    <scope>NUCLEOTIDE SEQUENCE [LARGE SCALE GENOMIC DNA]</scope>
    <source>
        <strain evidence="2 3">HB172195</strain>
    </source>
</reference>
<dbReference type="Gene3D" id="3.30.460.10">
    <property type="entry name" value="Beta Polymerase, domain 2"/>
    <property type="match status" value="1"/>
</dbReference>
<dbReference type="CDD" id="cd05403">
    <property type="entry name" value="NT_KNTase_like"/>
    <property type="match status" value="1"/>
</dbReference>
<evidence type="ECO:0000313" key="2">
    <source>
        <dbReference type="EMBL" id="TLS38194.1"/>
    </source>
</evidence>